<accession>A0A9P6PNI3</accession>
<comment type="caution">
    <text evidence="1">The sequence shown here is derived from an EMBL/GenBank/DDBJ whole genome shotgun (WGS) entry which is preliminary data.</text>
</comment>
<feature type="non-terminal residue" evidence="1">
    <location>
        <position position="1"/>
    </location>
</feature>
<reference evidence="1" key="1">
    <citation type="journal article" date="2020" name="Fungal Divers.">
        <title>Resolving the Mortierellaceae phylogeny through synthesis of multi-gene phylogenetics and phylogenomics.</title>
        <authorList>
            <person name="Vandepol N."/>
            <person name="Liber J."/>
            <person name="Desiro A."/>
            <person name="Na H."/>
            <person name="Kennedy M."/>
            <person name="Barry K."/>
            <person name="Grigoriev I.V."/>
            <person name="Miller A.N."/>
            <person name="O'Donnell K."/>
            <person name="Stajich J.E."/>
            <person name="Bonito G."/>
        </authorList>
    </citation>
    <scope>NUCLEOTIDE SEQUENCE</scope>
    <source>
        <strain evidence="1">BC1065</strain>
    </source>
</reference>
<dbReference type="OrthoDB" id="2439449at2759"/>
<sequence length="60" mass="6792">QQSSAALLVAEMKKFNATQQECDRDRIKLFVALKRRLDGLIASGVDEPVVELLAQRHRVE</sequence>
<gene>
    <name evidence="1" type="ORF">DFQ27_000655</name>
</gene>
<organism evidence="1 2">
    <name type="scientific">Actinomortierella ambigua</name>
    <dbReference type="NCBI Taxonomy" id="1343610"/>
    <lineage>
        <taxon>Eukaryota</taxon>
        <taxon>Fungi</taxon>
        <taxon>Fungi incertae sedis</taxon>
        <taxon>Mucoromycota</taxon>
        <taxon>Mortierellomycotina</taxon>
        <taxon>Mortierellomycetes</taxon>
        <taxon>Mortierellales</taxon>
        <taxon>Mortierellaceae</taxon>
        <taxon>Actinomortierella</taxon>
    </lineage>
</organism>
<dbReference type="AlphaFoldDB" id="A0A9P6PNI3"/>
<dbReference type="EMBL" id="JAAAJB010001175">
    <property type="protein sequence ID" value="KAG0248759.1"/>
    <property type="molecule type" value="Genomic_DNA"/>
</dbReference>
<dbReference type="Proteomes" id="UP000807716">
    <property type="component" value="Unassembled WGS sequence"/>
</dbReference>
<keyword evidence="2" id="KW-1185">Reference proteome</keyword>
<proteinExistence type="predicted"/>
<evidence type="ECO:0000313" key="2">
    <source>
        <dbReference type="Proteomes" id="UP000807716"/>
    </source>
</evidence>
<protein>
    <submittedName>
        <fullName evidence="1">Uncharacterized protein</fullName>
    </submittedName>
</protein>
<feature type="non-terminal residue" evidence="1">
    <location>
        <position position="60"/>
    </location>
</feature>
<name>A0A9P6PNI3_9FUNG</name>
<evidence type="ECO:0000313" key="1">
    <source>
        <dbReference type="EMBL" id="KAG0248759.1"/>
    </source>
</evidence>